<dbReference type="VEuPathDB" id="FungiDB:FMAN_15489"/>
<protein>
    <submittedName>
        <fullName evidence="2">Uncharacterized protein</fullName>
    </submittedName>
</protein>
<sequence>MARRQNQKRQRADEPSRADADPPTKKAKTRSKITRKARESWNYPPEFYDGLSKISLTHLALEELDRRNRSCRSRSSSPTRPGARTFSGSICPRDLAQFAEDGGPDLRDLRGVS</sequence>
<dbReference type="EMBL" id="FCQH01000039">
    <property type="protein sequence ID" value="CVL09325.1"/>
    <property type="molecule type" value="Genomic_DNA"/>
</dbReference>
<keyword evidence="3" id="KW-1185">Reference proteome</keyword>
<proteinExistence type="predicted"/>
<gene>
    <name evidence="2" type="ORF">FMAN_15489</name>
</gene>
<evidence type="ECO:0000313" key="2">
    <source>
        <dbReference type="EMBL" id="CVL09325.1"/>
    </source>
</evidence>
<feature type="region of interest" description="Disordered" evidence="1">
    <location>
        <begin position="66"/>
        <end position="89"/>
    </location>
</feature>
<name>A0A1L7UMK9_FUSMA</name>
<feature type="compositionally biased region" description="Basic and acidic residues" evidence="1">
    <location>
        <begin position="10"/>
        <end position="24"/>
    </location>
</feature>
<reference evidence="3" key="1">
    <citation type="journal article" date="2016" name="Genome Biol. Evol.">
        <title>Comparative 'omics' of the Fusarium fujikuroi species complex highlights differences in genetic potential and metabolite synthesis.</title>
        <authorList>
            <person name="Niehaus E.-M."/>
            <person name="Muensterkoetter M."/>
            <person name="Proctor R.H."/>
            <person name="Brown D.W."/>
            <person name="Sharon A."/>
            <person name="Idan Y."/>
            <person name="Oren-Young L."/>
            <person name="Sieber C.M."/>
            <person name="Novak O."/>
            <person name="Pencik A."/>
            <person name="Tarkowska D."/>
            <person name="Hromadova K."/>
            <person name="Freeman S."/>
            <person name="Maymon M."/>
            <person name="Elazar M."/>
            <person name="Youssef S.A."/>
            <person name="El-Shabrawy E.S.M."/>
            <person name="Shalaby A.B.A."/>
            <person name="Houterman P."/>
            <person name="Brock N.L."/>
            <person name="Burkhardt I."/>
            <person name="Tsavkelova E.A."/>
            <person name="Dickschat J.S."/>
            <person name="Galuszka P."/>
            <person name="Gueldener U."/>
            <person name="Tudzynski B."/>
        </authorList>
    </citation>
    <scope>NUCLEOTIDE SEQUENCE [LARGE SCALE GENOMIC DNA]</scope>
    <source>
        <strain evidence="3">MRC7560</strain>
    </source>
</reference>
<dbReference type="Proteomes" id="UP000184255">
    <property type="component" value="Unassembled WGS sequence"/>
</dbReference>
<dbReference type="GeneID" id="65094729"/>
<dbReference type="RefSeq" id="XP_041691580.1">
    <property type="nucleotide sequence ID" value="XM_041826232.1"/>
</dbReference>
<comment type="caution">
    <text evidence="2">The sequence shown here is derived from an EMBL/GenBank/DDBJ whole genome shotgun (WGS) entry which is preliminary data.</text>
</comment>
<evidence type="ECO:0000313" key="3">
    <source>
        <dbReference type="Proteomes" id="UP000184255"/>
    </source>
</evidence>
<feature type="compositionally biased region" description="Basic residues" evidence="1">
    <location>
        <begin position="25"/>
        <end position="35"/>
    </location>
</feature>
<feature type="region of interest" description="Disordered" evidence="1">
    <location>
        <begin position="1"/>
        <end position="39"/>
    </location>
</feature>
<evidence type="ECO:0000256" key="1">
    <source>
        <dbReference type="SAM" id="MobiDB-lite"/>
    </source>
</evidence>
<dbReference type="AlphaFoldDB" id="A0A1L7UMK9"/>
<accession>A0A1L7UMK9</accession>
<organism evidence="2 3">
    <name type="scientific">Fusarium mangiferae</name>
    <name type="common">Mango malformation disease fungus</name>
    <dbReference type="NCBI Taxonomy" id="192010"/>
    <lineage>
        <taxon>Eukaryota</taxon>
        <taxon>Fungi</taxon>
        <taxon>Dikarya</taxon>
        <taxon>Ascomycota</taxon>
        <taxon>Pezizomycotina</taxon>
        <taxon>Sordariomycetes</taxon>
        <taxon>Hypocreomycetidae</taxon>
        <taxon>Hypocreales</taxon>
        <taxon>Nectriaceae</taxon>
        <taxon>Fusarium</taxon>
        <taxon>Fusarium fujikuroi species complex</taxon>
    </lineage>
</organism>